<dbReference type="Pfam" id="PF25601">
    <property type="entry name" value="AAA_lid_14"/>
    <property type="match status" value="1"/>
</dbReference>
<dbReference type="SUPFAM" id="SSF52540">
    <property type="entry name" value="P-loop containing nucleoside triphosphate hydrolases"/>
    <property type="match status" value="1"/>
</dbReference>
<dbReference type="PROSITE" id="PS50110">
    <property type="entry name" value="RESPONSE_REGULATORY"/>
    <property type="match status" value="1"/>
</dbReference>
<keyword evidence="3" id="KW-0805">Transcription regulation</keyword>
<dbReference type="GO" id="GO:0003677">
    <property type="term" value="F:DNA binding"/>
    <property type="evidence" value="ECO:0007669"/>
    <property type="project" value="UniProtKB-KW"/>
</dbReference>
<dbReference type="HOGENOM" id="CLU_000445_0_6_6"/>
<dbReference type="OrthoDB" id="9804019at2"/>
<protein>
    <submittedName>
        <fullName evidence="10">Sigma-54 interaction domain protein</fullName>
    </submittedName>
</protein>
<evidence type="ECO:0000256" key="2">
    <source>
        <dbReference type="ARBA" id="ARBA00022840"/>
    </source>
</evidence>
<dbReference type="InterPro" id="IPR002078">
    <property type="entry name" value="Sigma_54_int"/>
</dbReference>
<accession>C8NDB5</accession>
<evidence type="ECO:0000256" key="6">
    <source>
        <dbReference type="PROSITE-ProRule" id="PRU00169"/>
    </source>
</evidence>
<dbReference type="PROSITE" id="PS00676">
    <property type="entry name" value="SIGMA54_INTERACT_2"/>
    <property type="match status" value="1"/>
</dbReference>
<reference evidence="10 11" key="1">
    <citation type="submission" date="2009-08" db="EMBL/GenBank/DDBJ databases">
        <authorList>
            <person name="Qin X."/>
            <person name="Bachman B."/>
            <person name="Battles P."/>
            <person name="Bell A."/>
            <person name="Bess C."/>
            <person name="Bickham C."/>
            <person name="Chaboub L."/>
            <person name="Chen D."/>
            <person name="Coyle M."/>
            <person name="Deiros D.R."/>
            <person name="Dinh H."/>
            <person name="Forbes L."/>
            <person name="Fowler G."/>
            <person name="Francisco L."/>
            <person name="Fu Q."/>
            <person name="Gubbala S."/>
            <person name="Hale W."/>
            <person name="Han Y."/>
            <person name="Hemphill L."/>
            <person name="Highlander S.K."/>
            <person name="Hirani K."/>
            <person name="Hogues M."/>
            <person name="Jackson L."/>
            <person name="Jakkamsetti A."/>
            <person name="Javaid M."/>
            <person name="Jiang H."/>
            <person name="Korchina V."/>
            <person name="Kovar C."/>
            <person name="Lara F."/>
            <person name="Lee S."/>
            <person name="Mata R."/>
            <person name="Mathew T."/>
            <person name="Moen C."/>
            <person name="Morales K."/>
            <person name="Munidasa M."/>
            <person name="Nazareth L."/>
            <person name="Ngo R."/>
            <person name="Nguyen L."/>
            <person name="Okwuonu G."/>
            <person name="Ongeri F."/>
            <person name="Patil S."/>
            <person name="Petrosino J."/>
            <person name="Pham C."/>
            <person name="Pham P."/>
            <person name="Pu L.-L."/>
            <person name="Puazo M."/>
            <person name="Raj R."/>
            <person name="Reid J."/>
            <person name="Rouhana J."/>
            <person name="Saada N."/>
            <person name="Shang Y."/>
            <person name="Simmons D."/>
            <person name="Thornton R."/>
            <person name="Warren J."/>
            <person name="Weissenberger G."/>
            <person name="Zhang J."/>
            <person name="Zhang L."/>
            <person name="Zhou C."/>
            <person name="Zhu D."/>
            <person name="Muzny D."/>
            <person name="Worley K."/>
            <person name="Gibbs R."/>
        </authorList>
    </citation>
    <scope>NUCLEOTIDE SEQUENCE [LARGE SCALE GENOMIC DNA]</scope>
    <source>
        <strain evidence="11">ATCC 15826 / DSM 8339 / NCTC 10426 / 6573</strain>
    </source>
</reference>
<dbReference type="GO" id="GO:0000160">
    <property type="term" value="P:phosphorelay signal transduction system"/>
    <property type="evidence" value="ECO:0007669"/>
    <property type="project" value="InterPro"/>
</dbReference>
<feature type="non-terminal residue" evidence="10">
    <location>
        <position position="393"/>
    </location>
</feature>
<dbReference type="RefSeq" id="WP_004143258.1">
    <property type="nucleotide sequence ID" value="NZ_GG694029.1"/>
</dbReference>
<dbReference type="FunFam" id="3.40.50.300:FF:000006">
    <property type="entry name" value="DNA-binding transcriptional regulator NtrC"/>
    <property type="match status" value="1"/>
</dbReference>
<evidence type="ECO:0000259" key="9">
    <source>
        <dbReference type="PROSITE" id="PS50110"/>
    </source>
</evidence>
<gene>
    <name evidence="10" type="ORF">HMPREF0198_2493</name>
</gene>
<dbReference type="GO" id="GO:0005524">
    <property type="term" value="F:ATP binding"/>
    <property type="evidence" value="ECO:0007669"/>
    <property type="project" value="UniProtKB-KW"/>
</dbReference>
<keyword evidence="4" id="KW-0238">DNA-binding</keyword>
<keyword evidence="2" id="KW-0067">ATP-binding</keyword>
<dbReference type="Gene3D" id="3.40.50.2300">
    <property type="match status" value="1"/>
</dbReference>
<feature type="compositionally biased region" description="Gly residues" evidence="7">
    <location>
        <begin position="133"/>
        <end position="146"/>
    </location>
</feature>
<sequence length="393" mass="42583">MTKALILDDERDICELIEMSLMGQDITCTSVYTIRAAIKALKEERYNFIISDIRLPDGDGLDFLSHVQKHYPGTPVCMITAHGNMDTAITALKRGAFDFINKPFDLKQLRSVCKAALKEGHSQSGGASASPAAGGGKKTAPQGGGRSSNKYELIGDAEVMQKVRAMISKVARSQAPVFIHGESGTGKEVAARSIHHQSNRAEGAFVAVNCGAIPENLVESEFFGYKKGAFTGANQDQDGLFVAANGGTLFLDEVADLPLSMQVKLLRAIQERAVRPIGGDREEAVDVRIISATHHDLARRVAENKFREDLYYRLNVIGLTMPPLRERDGDIAILAAHLLAKLARDAGYPLAHLSPAALAKLEAYPFPGNVRELENILERALTFVEGDTIEADG</sequence>
<feature type="domain" description="Response regulatory" evidence="9">
    <location>
        <begin position="3"/>
        <end position="117"/>
    </location>
</feature>
<name>C8NDB5_CARH6</name>
<dbReference type="PROSITE" id="PS50045">
    <property type="entry name" value="SIGMA54_INTERACT_4"/>
    <property type="match status" value="1"/>
</dbReference>
<proteinExistence type="predicted"/>
<dbReference type="AlphaFoldDB" id="C8NDB5"/>
<dbReference type="InterPro" id="IPR001789">
    <property type="entry name" value="Sig_transdc_resp-reg_receiver"/>
</dbReference>
<dbReference type="PANTHER" id="PTHR32071">
    <property type="entry name" value="TRANSCRIPTIONAL REGULATORY PROTEIN"/>
    <property type="match status" value="1"/>
</dbReference>
<dbReference type="InterPro" id="IPR011006">
    <property type="entry name" value="CheY-like_superfamily"/>
</dbReference>
<feature type="modified residue" description="4-aspartylphosphate" evidence="6">
    <location>
        <position position="52"/>
    </location>
</feature>
<evidence type="ECO:0000256" key="5">
    <source>
        <dbReference type="ARBA" id="ARBA00023163"/>
    </source>
</evidence>
<dbReference type="PROSITE" id="PS00688">
    <property type="entry name" value="SIGMA54_INTERACT_3"/>
    <property type="match status" value="1"/>
</dbReference>
<keyword evidence="5" id="KW-0804">Transcription</keyword>
<evidence type="ECO:0000259" key="8">
    <source>
        <dbReference type="PROSITE" id="PS50045"/>
    </source>
</evidence>
<evidence type="ECO:0000256" key="1">
    <source>
        <dbReference type="ARBA" id="ARBA00022741"/>
    </source>
</evidence>
<evidence type="ECO:0000256" key="3">
    <source>
        <dbReference type="ARBA" id="ARBA00023015"/>
    </source>
</evidence>
<evidence type="ECO:0000313" key="11">
    <source>
        <dbReference type="Proteomes" id="UP000004870"/>
    </source>
</evidence>
<dbReference type="SMART" id="SM00448">
    <property type="entry name" value="REC"/>
    <property type="match status" value="1"/>
</dbReference>
<comment type="caution">
    <text evidence="10">The sequence shown here is derived from an EMBL/GenBank/DDBJ whole genome shotgun (WGS) entry which is preliminary data.</text>
</comment>
<evidence type="ECO:0000313" key="10">
    <source>
        <dbReference type="EMBL" id="EEV87392.1"/>
    </source>
</evidence>
<dbReference type="Gene3D" id="3.40.50.300">
    <property type="entry name" value="P-loop containing nucleotide triphosphate hydrolases"/>
    <property type="match status" value="1"/>
</dbReference>
<dbReference type="STRING" id="2718.CHUV0807_0731"/>
<dbReference type="EMBL" id="ACKY01000131">
    <property type="protein sequence ID" value="EEV87392.1"/>
    <property type="molecule type" value="Genomic_DNA"/>
</dbReference>
<dbReference type="InterPro" id="IPR003593">
    <property type="entry name" value="AAA+_ATPase"/>
</dbReference>
<dbReference type="InterPro" id="IPR025943">
    <property type="entry name" value="Sigma_54_int_dom_ATP-bd_2"/>
</dbReference>
<keyword evidence="1" id="KW-0547">Nucleotide-binding</keyword>
<dbReference type="PANTHER" id="PTHR32071:SF100">
    <property type="entry name" value="RESPONSE REGULATOR PROTEIN PILR"/>
    <property type="match status" value="1"/>
</dbReference>
<dbReference type="SMART" id="SM00382">
    <property type="entry name" value="AAA"/>
    <property type="match status" value="1"/>
</dbReference>
<dbReference type="GO" id="GO:0006355">
    <property type="term" value="P:regulation of DNA-templated transcription"/>
    <property type="evidence" value="ECO:0007669"/>
    <property type="project" value="InterPro"/>
</dbReference>
<organism evidence="10 11">
    <name type="scientific">Cardiobacterium hominis (strain ATCC 15826 / DSM 8339 / NCTC 10426 / 6573)</name>
    <dbReference type="NCBI Taxonomy" id="638300"/>
    <lineage>
        <taxon>Bacteria</taxon>
        <taxon>Pseudomonadati</taxon>
        <taxon>Pseudomonadota</taxon>
        <taxon>Gammaproteobacteria</taxon>
        <taxon>Cardiobacteriales</taxon>
        <taxon>Cardiobacteriaceae</taxon>
        <taxon>Cardiobacterium</taxon>
    </lineage>
</organism>
<evidence type="ECO:0000256" key="4">
    <source>
        <dbReference type="ARBA" id="ARBA00023125"/>
    </source>
</evidence>
<evidence type="ECO:0000256" key="7">
    <source>
        <dbReference type="SAM" id="MobiDB-lite"/>
    </source>
</evidence>
<dbReference type="InterPro" id="IPR058031">
    <property type="entry name" value="AAA_lid_NorR"/>
</dbReference>
<dbReference type="CDD" id="cd00009">
    <property type="entry name" value="AAA"/>
    <property type="match status" value="1"/>
</dbReference>
<feature type="compositionally biased region" description="Low complexity" evidence="7">
    <location>
        <begin position="122"/>
        <end position="132"/>
    </location>
</feature>
<dbReference type="Pfam" id="PF00158">
    <property type="entry name" value="Sigma54_activat"/>
    <property type="match status" value="1"/>
</dbReference>
<dbReference type="SUPFAM" id="SSF52172">
    <property type="entry name" value="CheY-like"/>
    <property type="match status" value="1"/>
</dbReference>
<feature type="domain" description="Sigma-54 factor interaction" evidence="8">
    <location>
        <begin position="153"/>
        <end position="382"/>
    </location>
</feature>
<keyword evidence="6" id="KW-0597">Phosphoprotein</keyword>
<feature type="region of interest" description="Disordered" evidence="7">
    <location>
        <begin position="120"/>
        <end position="150"/>
    </location>
</feature>
<dbReference type="InterPro" id="IPR025944">
    <property type="entry name" value="Sigma_54_int_dom_CS"/>
</dbReference>
<dbReference type="Gene3D" id="1.10.8.60">
    <property type="match status" value="1"/>
</dbReference>
<dbReference type="Pfam" id="PF00072">
    <property type="entry name" value="Response_reg"/>
    <property type="match status" value="1"/>
</dbReference>
<dbReference type="InterPro" id="IPR027417">
    <property type="entry name" value="P-loop_NTPase"/>
</dbReference>
<dbReference type="Proteomes" id="UP000004870">
    <property type="component" value="Unassembled WGS sequence"/>
</dbReference>
<keyword evidence="11" id="KW-1185">Reference proteome</keyword>